<reference evidence="6 7" key="1">
    <citation type="submission" date="2020-10" db="EMBL/GenBank/DDBJ databases">
        <title>Complete genome sequence of Paludibaculum fermentans P105T, a facultatively anaerobic acidobacterium capable of dissimilatory Fe(III) reduction.</title>
        <authorList>
            <person name="Dedysh S.N."/>
            <person name="Beletsky A.V."/>
            <person name="Kulichevskaya I.S."/>
            <person name="Mardanov A.V."/>
            <person name="Ravin N.V."/>
        </authorList>
    </citation>
    <scope>NUCLEOTIDE SEQUENCE [LARGE SCALE GENOMIC DNA]</scope>
    <source>
        <strain evidence="6 7">P105</strain>
    </source>
</reference>
<name>A0A7S7NYH6_PALFE</name>
<comment type="subcellular location">
    <subcellularLocation>
        <location evidence="1">Cell envelope</location>
    </subcellularLocation>
</comment>
<dbReference type="InterPro" id="IPR013766">
    <property type="entry name" value="Thioredoxin_domain"/>
</dbReference>
<dbReference type="PANTHER" id="PTHR42852">
    <property type="entry name" value="THIOL:DISULFIDE INTERCHANGE PROTEIN DSBE"/>
    <property type="match status" value="1"/>
</dbReference>
<dbReference type="GO" id="GO:0016491">
    <property type="term" value="F:oxidoreductase activity"/>
    <property type="evidence" value="ECO:0007669"/>
    <property type="project" value="InterPro"/>
</dbReference>
<dbReference type="Proteomes" id="UP000593892">
    <property type="component" value="Chromosome"/>
</dbReference>
<dbReference type="SUPFAM" id="SSF52833">
    <property type="entry name" value="Thioredoxin-like"/>
    <property type="match status" value="1"/>
</dbReference>
<accession>A0A7S7NYH6</accession>
<dbReference type="PANTHER" id="PTHR42852:SF6">
    <property type="entry name" value="THIOL:DISULFIDE INTERCHANGE PROTEIN DSBE"/>
    <property type="match status" value="1"/>
</dbReference>
<dbReference type="PROSITE" id="PS51352">
    <property type="entry name" value="THIOREDOXIN_2"/>
    <property type="match status" value="1"/>
</dbReference>
<keyword evidence="7" id="KW-1185">Reference proteome</keyword>
<protein>
    <submittedName>
        <fullName evidence="6">TlpA family protein disulfide reductase</fullName>
    </submittedName>
</protein>
<dbReference type="AlphaFoldDB" id="A0A7S7NYH6"/>
<dbReference type="InterPro" id="IPR000866">
    <property type="entry name" value="AhpC/TSA"/>
</dbReference>
<dbReference type="InterPro" id="IPR036249">
    <property type="entry name" value="Thioredoxin-like_sf"/>
</dbReference>
<feature type="domain" description="Thioredoxin" evidence="5">
    <location>
        <begin position="10"/>
        <end position="149"/>
    </location>
</feature>
<organism evidence="6 7">
    <name type="scientific">Paludibaculum fermentans</name>
    <dbReference type="NCBI Taxonomy" id="1473598"/>
    <lineage>
        <taxon>Bacteria</taxon>
        <taxon>Pseudomonadati</taxon>
        <taxon>Acidobacteriota</taxon>
        <taxon>Terriglobia</taxon>
        <taxon>Bryobacterales</taxon>
        <taxon>Bryobacteraceae</taxon>
        <taxon>Paludibaculum</taxon>
    </lineage>
</organism>
<evidence type="ECO:0000256" key="3">
    <source>
        <dbReference type="ARBA" id="ARBA00023157"/>
    </source>
</evidence>
<evidence type="ECO:0000256" key="1">
    <source>
        <dbReference type="ARBA" id="ARBA00004196"/>
    </source>
</evidence>
<dbReference type="EMBL" id="CP063849">
    <property type="protein sequence ID" value="QOY92057.1"/>
    <property type="molecule type" value="Genomic_DNA"/>
</dbReference>
<dbReference type="GO" id="GO:0030313">
    <property type="term" value="C:cell envelope"/>
    <property type="evidence" value="ECO:0007669"/>
    <property type="project" value="UniProtKB-SubCell"/>
</dbReference>
<evidence type="ECO:0000259" key="5">
    <source>
        <dbReference type="PROSITE" id="PS51352"/>
    </source>
</evidence>
<evidence type="ECO:0000256" key="2">
    <source>
        <dbReference type="ARBA" id="ARBA00022748"/>
    </source>
</evidence>
<evidence type="ECO:0000313" key="6">
    <source>
        <dbReference type="EMBL" id="QOY92057.1"/>
    </source>
</evidence>
<dbReference type="GO" id="GO:0017004">
    <property type="term" value="P:cytochrome complex assembly"/>
    <property type="evidence" value="ECO:0007669"/>
    <property type="project" value="UniProtKB-KW"/>
</dbReference>
<dbReference type="GO" id="GO:0016209">
    <property type="term" value="F:antioxidant activity"/>
    <property type="evidence" value="ECO:0007669"/>
    <property type="project" value="InterPro"/>
</dbReference>
<dbReference type="Gene3D" id="3.40.30.10">
    <property type="entry name" value="Glutaredoxin"/>
    <property type="match status" value="1"/>
</dbReference>
<dbReference type="InterPro" id="IPR050553">
    <property type="entry name" value="Thioredoxin_ResA/DsbE_sf"/>
</dbReference>
<sequence>MGNSLRERVVAVGDKAPKFTVRTDRGREVSTTDFGGKVLVVNFWATWCPPCIEEMPSLQAMAQQLGPKGVVVLGVSVDKNDVSYKRFLQQARVSFETSRDPEANISADYGTFKYPETYIIDREGKVRQKIIGPQDWTAPEVIRSIESLL</sequence>
<keyword evidence="4" id="KW-0676">Redox-active center</keyword>
<dbReference type="CDD" id="cd02966">
    <property type="entry name" value="TlpA_like_family"/>
    <property type="match status" value="1"/>
</dbReference>
<evidence type="ECO:0000313" key="7">
    <source>
        <dbReference type="Proteomes" id="UP000593892"/>
    </source>
</evidence>
<evidence type="ECO:0000256" key="4">
    <source>
        <dbReference type="ARBA" id="ARBA00023284"/>
    </source>
</evidence>
<dbReference type="KEGG" id="pfer:IRI77_18630"/>
<dbReference type="Pfam" id="PF00578">
    <property type="entry name" value="AhpC-TSA"/>
    <property type="match status" value="1"/>
</dbReference>
<gene>
    <name evidence="6" type="ORF">IRI77_18630</name>
</gene>
<proteinExistence type="predicted"/>
<keyword evidence="2" id="KW-0201">Cytochrome c-type biogenesis</keyword>
<keyword evidence="3" id="KW-1015">Disulfide bond</keyword>